<feature type="compositionally biased region" description="Polar residues" evidence="1">
    <location>
        <begin position="25"/>
        <end position="35"/>
    </location>
</feature>
<proteinExistence type="predicted"/>
<reference evidence="2 3" key="1">
    <citation type="submission" date="2021-06" db="EMBL/GenBank/DDBJ databases">
        <authorList>
            <person name="Palmer J.M."/>
        </authorList>
    </citation>
    <scope>NUCLEOTIDE SEQUENCE [LARGE SCALE GENOMIC DNA]</scope>
    <source>
        <strain evidence="3">if_2019</strain>
        <tissue evidence="2">Muscle</tissue>
    </source>
</reference>
<sequence length="120" mass="13046">MRARPFPETPDALNSDPVCLPSEPKNLQQHTSSTPGFSICTSSPPRLQIGPISLYSPTSSSLLFLPLLSLLSPFFNPVVSPDGGEESAVVGCRSPGEERTVAEETTHRTCFCLRCRKVRD</sequence>
<keyword evidence="3" id="KW-1185">Reference proteome</keyword>
<protein>
    <submittedName>
        <fullName evidence="2">Uncharacterized protein</fullName>
    </submittedName>
</protein>
<comment type="caution">
    <text evidence="2">The sequence shown here is derived from an EMBL/GenBank/DDBJ whole genome shotgun (WGS) entry which is preliminary data.</text>
</comment>
<evidence type="ECO:0000313" key="2">
    <source>
        <dbReference type="EMBL" id="MEQ2239151.1"/>
    </source>
</evidence>
<dbReference type="Proteomes" id="UP001482620">
    <property type="component" value="Unassembled WGS sequence"/>
</dbReference>
<dbReference type="EMBL" id="JAHRIQ010057997">
    <property type="protein sequence ID" value="MEQ2239151.1"/>
    <property type="molecule type" value="Genomic_DNA"/>
</dbReference>
<feature type="region of interest" description="Disordered" evidence="1">
    <location>
        <begin position="1"/>
        <end position="35"/>
    </location>
</feature>
<accession>A0ABV0U4K2</accession>
<organism evidence="2 3">
    <name type="scientific">Ilyodon furcidens</name>
    <name type="common">goldbreast splitfin</name>
    <dbReference type="NCBI Taxonomy" id="33524"/>
    <lineage>
        <taxon>Eukaryota</taxon>
        <taxon>Metazoa</taxon>
        <taxon>Chordata</taxon>
        <taxon>Craniata</taxon>
        <taxon>Vertebrata</taxon>
        <taxon>Euteleostomi</taxon>
        <taxon>Actinopterygii</taxon>
        <taxon>Neopterygii</taxon>
        <taxon>Teleostei</taxon>
        <taxon>Neoteleostei</taxon>
        <taxon>Acanthomorphata</taxon>
        <taxon>Ovalentaria</taxon>
        <taxon>Atherinomorphae</taxon>
        <taxon>Cyprinodontiformes</taxon>
        <taxon>Goodeidae</taxon>
        <taxon>Ilyodon</taxon>
    </lineage>
</organism>
<evidence type="ECO:0000256" key="1">
    <source>
        <dbReference type="SAM" id="MobiDB-lite"/>
    </source>
</evidence>
<name>A0ABV0U4K2_9TELE</name>
<gene>
    <name evidence="2" type="ORF">ILYODFUR_001599</name>
</gene>
<evidence type="ECO:0000313" key="3">
    <source>
        <dbReference type="Proteomes" id="UP001482620"/>
    </source>
</evidence>